<evidence type="ECO:0000313" key="2">
    <source>
        <dbReference type="EMBL" id="SDU86178.1"/>
    </source>
</evidence>
<dbReference type="InterPro" id="IPR004360">
    <property type="entry name" value="Glyas_Fos-R_dOase_dom"/>
</dbReference>
<dbReference type="InterPro" id="IPR050383">
    <property type="entry name" value="GlyoxalaseI/FosfomycinResist"/>
</dbReference>
<proteinExistence type="predicted"/>
<dbReference type="GO" id="GO:0051213">
    <property type="term" value="F:dioxygenase activity"/>
    <property type="evidence" value="ECO:0007669"/>
    <property type="project" value="UniProtKB-KW"/>
</dbReference>
<dbReference type="PROSITE" id="PS51819">
    <property type="entry name" value="VOC"/>
    <property type="match status" value="1"/>
</dbReference>
<dbReference type="OrthoDB" id="317332at2"/>
<sequence>MDDPVRPALTGIHHLKLAVSDLDVALAFYERALGAVRIPAADHRRTRDGGLYAYLCEVPGLGPLLELRLDPARARAHRGFDPVTVAVPDRASLDRWTAYLDAQGVPHSGVVTAIRSWLVAFEDPDGNRLRLYSLEEHGPDLAPDEDNPWVSG</sequence>
<evidence type="ECO:0000259" key="1">
    <source>
        <dbReference type="PROSITE" id="PS51819"/>
    </source>
</evidence>
<keyword evidence="3" id="KW-1185">Reference proteome</keyword>
<organism evidence="2 3">
    <name type="scientific">Microlunatus sagamiharensis</name>
    <dbReference type="NCBI Taxonomy" id="546874"/>
    <lineage>
        <taxon>Bacteria</taxon>
        <taxon>Bacillati</taxon>
        <taxon>Actinomycetota</taxon>
        <taxon>Actinomycetes</taxon>
        <taxon>Propionibacteriales</taxon>
        <taxon>Propionibacteriaceae</taxon>
        <taxon>Microlunatus</taxon>
    </lineage>
</organism>
<feature type="domain" description="VOC" evidence="1">
    <location>
        <begin position="11"/>
        <end position="134"/>
    </location>
</feature>
<dbReference type="PANTHER" id="PTHR21366">
    <property type="entry name" value="GLYOXALASE FAMILY PROTEIN"/>
    <property type="match status" value="1"/>
</dbReference>
<dbReference type="STRING" id="546874.SAMN04488544_1114"/>
<evidence type="ECO:0000313" key="3">
    <source>
        <dbReference type="Proteomes" id="UP000198825"/>
    </source>
</evidence>
<keyword evidence="2" id="KW-0560">Oxidoreductase</keyword>
<keyword evidence="2" id="KW-0223">Dioxygenase</keyword>
<gene>
    <name evidence="2" type="ORF">SAMN04488544_1114</name>
</gene>
<dbReference type="RefSeq" id="WP_091073582.1">
    <property type="nucleotide sequence ID" value="NZ_LT629799.1"/>
</dbReference>
<dbReference type="Proteomes" id="UP000198825">
    <property type="component" value="Chromosome I"/>
</dbReference>
<dbReference type="AlphaFoldDB" id="A0A1H2LZN9"/>
<dbReference type="InterPro" id="IPR029068">
    <property type="entry name" value="Glyas_Bleomycin-R_OHBP_Dase"/>
</dbReference>
<accession>A0A1H2LZN9</accession>
<dbReference type="InterPro" id="IPR037523">
    <property type="entry name" value="VOC_core"/>
</dbReference>
<dbReference type="EMBL" id="LT629799">
    <property type="protein sequence ID" value="SDU86178.1"/>
    <property type="molecule type" value="Genomic_DNA"/>
</dbReference>
<name>A0A1H2LZN9_9ACTN</name>
<dbReference type="Gene3D" id="3.10.180.10">
    <property type="entry name" value="2,3-Dihydroxybiphenyl 1,2-Dioxygenase, domain 1"/>
    <property type="match status" value="1"/>
</dbReference>
<protein>
    <submittedName>
        <fullName evidence="2">Catechol 2,3-dioxygenase</fullName>
    </submittedName>
</protein>
<dbReference type="SUPFAM" id="SSF54593">
    <property type="entry name" value="Glyoxalase/Bleomycin resistance protein/Dihydroxybiphenyl dioxygenase"/>
    <property type="match status" value="1"/>
</dbReference>
<dbReference type="Pfam" id="PF00903">
    <property type="entry name" value="Glyoxalase"/>
    <property type="match status" value="1"/>
</dbReference>
<reference evidence="3" key="1">
    <citation type="submission" date="2016-10" db="EMBL/GenBank/DDBJ databases">
        <authorList>
            <person name="Varghese N."/>
            <person name="Submissions S."/>
        </authorList>
    </citation>
    <scope>NUCLEOTIDE SEQUENCE [LARGE SCALE GENOMIC DNA]</scope>
    <source>
        <strain evidence="3">DSM 21743</strain>
    </source>
</reference>